<organism evidence="1 2">
    <name type="scientific">Ornithinibacillus bavariensis</name>
    <dbReference type="NCBI Taxonomy" id="545502"/>
    <lineage>
        <taxon>Bacteria</taxon>
        <taxon>Bacillati</taxon>
        <taxon>Bacillota</taxon>
        <taxon>Bacilli</taxon>
        <taxon>Bacillales</taxon>
        <taxon>Bacillaceae</taxon>
        <taxon>Ornithinibacillus</taxon>
    </lineage>
</organism>
<proteinExistence type="predicted"/>
<dbReference type="Proteomes" id="UP000676917">
    <property type="component" value="Unassembled WGS sequence"/>
</dbReference>
<comment type="caution">
    <text evidence="1">The sequence shown here is derived from an EMBL/GenBank/DDBJ whole genome shotgun (WGS) entry which is preliminary data.</text>
</comment>
<evidence type="ECO:0000313" key="1">
    <source>
        <dbReference type="EMBL" id="GIO25516.1"/>
    </source>
</evidence>
<dbReference type="EMBL" id="BORP01000001">
    <property type="protein sequence ID" value="GIO25516.1"/>
    <property type="molecule type" value="Genomic_DNA"/>
</dbReference>
<keyword evidence="2" id="KW-1185">Reference proteome</keyword>
<reference evidence="1" key="1">
    <citation type="submission" date="2021-03" db="EMBL/GenBank/DDBJ databases">
        <title>Antimicrobial resistance genes in bacteria isolated from Japanese honey, and their potential for conferring macrolide and lincosamide resistance in the American foulbrood pathogen Paenibacillus larvae.</title>
        <authorList>
            <person name="Okamoto M."/>
            <person name="Kumagai M."/>
            <person name="Kanamori H."/>
            <person name="Takamatsu D."/>
        </authorList>
    </citation>
    <scope>NUCLEOTIDE SEQUENCE</scope>
    <source>
        <strain evidence="1">J43TS3</strain>
    </source>
</reference>
<dbReference type="AlphaFoldDB" id="A0A919X4T0"/>
<gene>
    <name evidence="1" type="ORF">J43TS3_01270</name>
</gene>
<dbReference type="RefSeq" id="WP_212919063.1">
    <property type="nucleotide sequence ID" value="NZ_BORP01000001.1"/>
</dbReference>
<accession>A0A919X4T0</accession>
<protein>
    <submittedName>
        <fullName evidence="1">Uncharacterized protein</fullName>
    </submittedName>
</protein>
<evidence type="ECO:0000313" key="2">
    <source>
        <dbReference type="Proteomes" id="UP000676917"/>
    </source>
</evidence>
<name>A0A919X4T0_9BACI</name>
<sequence length="83" mass="9569">MSQLCLSLNDFDTESYEIFTKGNQEIDFILEYPADIVDTLNQLQSDAVIAEKTSDYNTSIRLLLLKKLTEADGVKIKENIFWF</sequence>